<protein>
    <submittedName>
        <fullName evidence="1">Uncharacterized protein</fullName>
    </submittedName>
</protein>
<dbReference type="InterPro" id="IPR027291">
    <property type="entry name" value="Glyco_hydro_38_N_sf"/>
</dbReference>
<dbReference type="EMBL" id="ANIY01004172">
    <property type="protein sequence ID" value="ETP31136.1"/>
    <property type="molecule type" value="Genomic_DNA"/>
</dbReference>
<evidence type="ECO:0000313" key="2">
    <source>
        <dbReference type="Proteomes" id="UP000018948"/>
    </source>
</evidence>
<sequence length="148" mass="16069">MQTGLDLTVNGGWRMRDEGAPHYIAMMDQAVYGHQQTLFIPITHNAPGASKDAGVSVLFVFNAELKPLRNKLFLMKQKDADEYADNVVGGSEEDDVSRWSCCSRGVSGHAGRAALLANALAGEQIVLDVLFLRLKTALSAVFSEPFSL</sequence>
<reference evidence="1 2" key="1">
    <citation type="submission" date="2013-11" db="EMBL/GenBank/DDBJ databases">
        <title>The Genome Sequence of Phytophthora parasitica P10297.</title>
        <authorList>
            <consortium name="The Broad Institute Genomics Platform"/>
            <person name="Russ C."/>
            <person name="Tyler B."/>
            <person name="Panabieres F."/>
            <person name="Shan W."/>
            <person name="Tripathy S."/>
            <person name="Grunwald N."/>
            <person name="Machado M."/>
            <person name="Johnson C.S."/>
            <person name="Walker B."/>
            <person name="Young S.K."/>
            <person name="Zeng Q."/>
            <person name="Gargeya S."/>
            <person name="Fitzgerald M."/>
            <person name="Haas B."/>
            <person name="Abouelleil A."/>
            <person name="Allen A.W."/>
            <person name="Alvarado L."/>
            <person name="Arachchi H.M."/>
            <person name="Berlin A.M."/>
            <person name="Chapman S.B."/>
            <person name="Gainer-Dewar J."/>
            <person name="Goldberg J."/>
            <person name="Griggs A."/>
            <person name="Gujja S."/>
            <person name="Hansen M."/>
            <person name="Howarth C."/>
            <person name="Imamovic A."/>
            <person name="Ireland A."/>
            <person name="Larimer J."/>
            <person name="McCowan C."/>
            <person name="Murphy C."/>
            <person name="Pearson M."/>
            <person name="Poon T.W."/>
            <person name="Priest M."/>
            <person name="Roberts A."/>
            <person name="Saif S."/>
            <person name="Shea T."/>
            <person name="Sisk P."/>
            <person name="Sykes S."/>
            <person name="Wortman J."/>
            <person name="Nusbaum C."/>
            <person name="Birren B."/>
        </authorList>
    </citation>
    <scope>NUCLEOTIDE SEQUENCE [LARGE SCALE GENOMIC DNA]</scope>
    <source>
        <strain evidence="1 2">P10297</strain>
    </source>
</reference>
<organism evidence="1 2">
    <name type="scientific">Phytophthora nicotianae P10297</name>
    <dbReference type="NCBI Taxonomy" id="1317064"/>
    <lineage>
        <taxon>Eukaryota</taxon>
        <taxon>Sar</taxon>
        <taxon>Stramenopiles</taxon>
        <taxon>Oomycota</taxon>
        <taxon>Peronosporomycetes</taxon>
        <taxon>Peronosporales</taxon>
        <taxon>Peronosporaceae</taxon>
        <taxon>Phytophthora</taxon>
    </lineage>
</organism>
<dbReference type="Gene3D" id="3.20.110.10">
    <property type="entry name" value="Glycoside hydrolase 38, N terminal domain"/>
    <property type="match status" value="1"/>
</dbReference>
<gene>
    <name evidence="1" type="ORF">F442_19975</name>
</gene>
<proteinExistence type="predicted"/>
<dbReference type="AlphaFoldDB" id="W2Y806"/>
<evidence type="ECO:0000313" key="1">
    <source>
        <dbReference type="EMBL" id="ETP31136.1"/>
    </source>
</evidence>
<dbReference type="Proteomes" id="UP000018948">
    <property type="component" value="Unassembled WGS sequence"/>
</dbReference>
<name>W2Y806_PHYNI</name>
<accession>W2Y806</accession>
<comment type="caution">
    <text evidence="1">The sequence shown here is derived from an EMBL/GenBank/DDBJ whole genome shotgun (WGS) entry which is preliminary data.</text>
</comment>